<organism evidence="2 3">
    <name type="scientific">Pseudoalteromonas spongiae</name>
    <dbReference type="NCBI Taxonomy" id="298657"/>
    <lineage>
        <taxon>Bacteria</taxon>
        <taxon>Pseudomonadati</taxon>
        <taxon>Pseudomonadota</taxon>
        <taxon>Gammaproteobacteria</taxon>
        <taxon>Alteromonadales</taxon>
        <taxon>Pseudoalteromonadaceae</taxon>
        <taxon>Pseudoalteromonas</taxon>
    </lineage>
</organism>
<evidence type="ECO:0000313" key="2">
    <source>
        <dbReference type="EMBL" id="MEI4550454.1"/>
    </source>
</evidence>
<name>A0ABU8EU07_9GAMM</name>
<feature type="signal peptide" evidence="1">
    <location>
        <begin position="1"/>
        <end position="21"/>
    </location>
</feature>
<dbReference type="Proteomes" id="UP001382455">
    <property type="component" value="Unassembled WGS sequence"/>
</dbReference>
<keyword evidence="3" id="KW-1185">Reference proteome</keyword>
<evidence type="ECO:0000313" key="3">
    <source>
        <dbReference type="Proteomes" id="UP001382455"/>
    </source>
</evidence>
<proteinExistence type="predicted"/>
<feature type="chain" id="PRO_5045687708" description="Secreted protein" evidence="1">
    <location>
        <begin position="22"/>
        <end position="103"/>
    </location>
</feature>
<gene>
    <name evidence="2" type="ORF">WAE96_12335</name>
</gene>
<reference evidence="2 3" key="1">
    <citation type="submission" date="2023-12" db="EMBL/GenBank/DDBJ databases">
        <title>Friends and Foes: Symbiotic and Algicidal bacterial influence on Karenia brevis blooms.</title>
        <authorList>
            <person name="Fei C."/>
            <person name="Mohamed A.R."/>
            <person name="Booker A."/>
            <person name="Arshad M."/>
            <person name="Klass S."/>
            <person name="Ahn S."/>
            <person name="Gilbert P.M."/>
            <person name="Heil C.A."/>
            <person name="Martinez J.M."/>
            <person name="Amin S.A."/>
        </authorList>
    </citation>
    <scope>NUCLEOTIDE SEQUENCE [LARGE SCALE GENOMIC DNA]</scope>
    <source>
        <strain evidence="2 3">CE15</strain>
    </source>
</reference>
<sequence>MMFSKWIKHTVLATTITVFSAASYSLIAKSNTTSHGCSCPSKLQVASTEYFPTGSCQARAANQSWFSWFIGKSRSSQFHYLDLLELLESGKKEAQANYSTHIR</sequence>
<comment type="caution">
    <text evidence="2">The sequence shown here is derived from an EMBL/GenBank/DDBJ whole genome shotgun (WGS) entry which is preliminary data.</text>
</comment>
<dbReference type="RefSeq" id="WP_336435642.1">
    <property type="nucleotide sequence ID" value="NZ_JBAWKS010000001.1"/>
</dbReference>
<evidence type="ECO:0008006" key="4">
    <source>
        <dbReference type="Google" id="ProtNLM"/>
    </source>
</evidence>
<accession>A0ABU8EU07</accession>
<keyword evidence="1" id="KW-0732">Signal</keyword>
<evidence type="ECO:0000256" key="1">
    <source>
        <dbReference type="SAM" id="SignalP"/>
    </source>
</evidence>
<protein>
    <recommendedName>
        <fullName evidence="4">Secreted protein</fullName>
    </recommendedName>
</protein>
<dbReference type="EMBL" id="JBAWKS010000001">
    <property type="protein sequence ID" value="MEI4550454.1"/>
    <property type="molecule type" value="Genomic_DNA"/>
</dbReference>